<dbReference type="PROSITE" id="PS51450">
    <property type="entry name" value="LRR"/>
    <property type="match status" value="1"/>
</dbReference>
<dbReference type="Gene3D" id="3.30.200.20">
    <property type="entry name" value="Phosphorylase Kinase, domain 1"/>
    <property type="match status" value="1"/>
</dbReference>
<dbReference type="SMART" id="SM00220">
    <property type="entry name" value="S_TKc"/>
    <property type="match status" value="1"/>
</dbReference>
<feature type="domain" description="Protein kinase" evidence="12">
    <location>
        <begin position="370"/>
        <end position="663"/>
    </location>
</feature>
<comment type="subcellular location">
    <subcellularLocation>
        <location evidence="1">Membrane</location>
        <topology evidence="1">Single-pass membrane protein</topology>
    </subcellularLocation>
</comment>
<dbReference type="Gene3D" id="3.80.10.10">
    <property type="entry name" value="Ribonuclease Inhibitor"/>
    <property type="match status" value="1"/>
</dbReference>
<evidence type="ECO:0000256" key="3">
    <source>
        <dbReference type="ARBA" id="ARBA00022614"/>
    </source>
</evidence>
<dbReference type="STRING" id="3988.B9RQ83"/>
<comment type="catalytic activity">
    <reaction evidence="9">
        <text>L-threonyl-[protein] + ATP = O-phospho-L-threonyl-[protein] + ADP + H(+)</text>
        <dbReference type="Rhea" id="RHEA:46608"/>
        <dbReference type="Rhea" id="RHEA-COMP:11060"/>
        <dbReference type="Rhea" id="RHEA-COMP:11605"/>
        <dbReference type="ChEBI" id="CHEBI:15378"/>
        <dbReference type="ChEBI" id="CHEBI:30013"/>
        <dbReference type="ChEBI" id="CHEBI:30616"/>
        <dbReference type="ChEBI" id="CHEBI:61977"/>
        <dbReference type="ChEBI" id="CHEBI:456216"/>
        <dbReference type="EC" id="2.7.11.1"/>
    </reaction>
</comment>
<dbReference type="GO" id="GO:0016020">
    <property type="term" value="C:membrane"/>
    <property type="evidence" value="ECO:0007669"/>
    <property type="project" value="UniProtKB-SubCell"/>
</dbReference>
<keyword evidence="7 11" id="KW-1133">Transmembrane helix</keyword>
<feature type="transmembrane region" description="Helical" evidence="11">
    <location>
        <begin position="316"/>
        <end position="342"/>
    </location>
</feature>
<organism evidence="13 14">
    <name type="scientific">Ricinus communis</name>
    <name type="common">Castor bean</name>
    <dbReference type="NCBI Taxonomy" id="3988"/>
    <lineage>
        <taxon>Eukaryota</taxon>
        <taxon>Viridiplantae</taxon>
        <taxon>Streptophyta</taxon>
        <taxon>Embryophyta</taxon>
        <taxon>Tracheophyta</taxon>
        <taxon>Spermatophyta</taxon>
        <taxon>Magnoliopsida</taxon>
        <taxon>eudicotyledons</taxon>
        <taxon>Gunneridae</taxon>
        <taxon>Pentapetalae</taxon>
        <taxon>rosids</taxon>
        <taxon>fabids</taxon>
        <taxon>Malpighiales</taxon>
        <taxon>Euphorbiaceae</taxon>
        <taxon>Acalyphoideae</taxon>
        <taxon>Acalypheae</taxon>
        <taxon>Ricinus</taxon>
    </lineage>
</organism>
<evidence type="ECO:0000256" key="1">
    <source>
        <dbReference type="ARBA" id="ARBA00004167"/>
    </source>
</evidence>
<dbReference type="SUPFAM" id="SSF56112">
    <property type="entry name" value="Protein kinase-like (PK-like)"/>
    <property type="match status" value="1"/>
</dbReference>
<dbReference type="GO" id="GO:0005524">
    <property type="term" value="F:ATP binding"/>
    <property type="evidence" value="ECO:0007669"/>
    <property type="project" value="InterPro"/>
</dbReference>
<keyword evidence="13" id="KW-0808">Transferase</keyword>
<evidence type="ECO:0000256" key="11">
    <source>
        <dbReference type="SAM" id="Phobius"/>
    </source>
</evidence>
<evidence type="ECO:0000256" key="5">
    <source>
        <dbReference type="ARBA" id="ARBA00022729"/>
    </source>
</evidence>
<keyword evidence="5" id="KW-0732">Signal</keyword>
<dbReference type="PROSITE" id="PS50011">
    <property type="entry name" value="PROTEIN_KINASE_DOM"/>
    <property type="match status" value="1"/>
</dbReference>
<dbReference type="Pfam" id="PF12819">
    <property type="entry name" value="Malectin_like"/>
    <property type="match status" value="1"/>
</dbReference>
<proteinExistence type="predicted"/>
<evidence type="ECO:0000313" key="13">
    <source>
        <dbReference type="EMBL" id="EEF46322.1"/>
    </source>
</evidence>
<gene>
    <name evidence="13" type="ORF">RCOM_1486310</name>
</gene>
<keyword evidence="3" id="KW-0433">Leucine-rich repeat</keyword>
<keyword evidence="6" id="KW-0677">Repeat</keyword>
<keyword evidence="14" id="KW-1185">Reference proteome</keyword>
<dbReference type="InterPro" id="IPR001611">
    <property type="entry name" value="Leu-rich_rpt"/>
</dbReference>
<comment type="catalytic activity">
    <reaction evidence="10">
        <text>L-seryl-[protein] + ATP = O-phospho-L-seryl-[protein] + ADP + H(+)</text>
        <dbReference type="Rhea" id="RHEA:17989"/>
        <dbReference type="Rhea" id="RHEA-COMP:9863"/>
        <dbReference type="Rhea" id="RHEA-COMP:11604"/>
        <dbReference type="ChEBI" id="CHEBI:15378"/>
        <dbReference type="ChEBI" id="CHEBI:29999"/>
        <dbReference type="ChEBI" id="CHEBI:30616"/>
        <dbReference type="ChEBI" id="CHEBI:83421"/>
        <dbReference type="ChEBI" id="CHEBI:456216"/>
        <dbReference type="EC" id="2.7.11.1"/>
    </reaction>
</comment>
<evidence type="ECO:0000256" key="8">
    <source>
        <dbReference type="ARBA" id="ARBA00023136"/>
    </source>
</evidence>
<dbReference type="Gene3D" id="1.10.510.10">
    <property type="entry name" value="Transferase(Phosphotransferase) domain 1"/>
    <property type="match status" value="1"/>
</dbReference>
<protein>
    <recommendedName>
        <fullName evidence="2">non-specific serine/threonine protein kinase</fullName>
        <ecNumber evidence="2">2.7.11.1</ecNumber>
    </recommendedName>
</protein>
<evidence type="ECO:0000256" key="9">
    <source>
        <dbReference type="ARBA" id="ARBA00047899"/>
    </source>
</evidence>
<dbReference type="Proteomes" id="UP000008311">
    <property type="component" value="Unassembled WGS sequence"/>
</dbReference>
<dbReference type="InterPro" id="IPR032675">
    <property type="entry name" value="LRR_dom_sf"/>
</dbReference>
<keyword evidence="8 11" id="KW-0472">Membrane</keyword>
<reference evidence="14" key="1">
    <citation type="journal article" date="2010" name="Nat. Biotechnol.">
        <title>Draft genome sequence of the oilseed species Ricinus communis.</title>
        <authorList>
            <person name="Chan A.P."/>
            <person name="Crabtree J."/>
            <person name="Zhao Q."/>
            <person name="Lorenzi H."/>
            <person name="Orvis J."/>
            <person name="Puiu D."/>
            <person name="Melake-Berhan A."/>
            <person name="Jones K.M."/>
            <person name="Redman J."/>
            <person name="Chen G."/>
            <person name="Cahoon E.B."/>
            <person name="Gedil M."/>
            <person name="Stanke M."/>
            <person name="Haas B.J."/>
            <person name="Wortman J.R."/>
            <person name="Fraser-Liggett C.M."/>
            <person name="Ravel J."/>
            <person name="Rabinowicz P.D."/>
        </authorList>
    </citation>
    <scope>NUCLEOTIDE SEQUENCE [LARGE SCALE GENOMIC DNA]</scope>
    <source>
        <strain evidence="14">cv. Hale</strain>
    </source>
</reference>
<dbReference type="eggNOG" id="ENOG502QQCZ">
    <property type="taxonomic scope" value="Eukaryota"/>
</dbReference>
<dbReference type="InterPro" id="IPR011009">
    <property type="entry name" value="Kinase-like_dom_sf"/>
</dbReference>
<evidence type="ECO:0000256" key="6">
    <source>
        <dbReference type="ARBA" id="ARBA00022737"/>
    </source>
</evidence>
<dbReference type="InParanoid" id="B9RQ83"/>
<dbReference type="InterPro" id="IPR000719">
    <property type="entry name" value="Prot_kinase_dom"/>
</dbReference>
<evidence type="ECO:0000256" key="10">
    <source>
        <dbReference type="ARBA" id="ARBA00048679"/>
    </source>
</evidence>
<dbReference type="PRINTS" id="PR00019">
    <property type="entry name" value="LEURICHRPT"/>
</dbReference>
<keyword evidence="13" id="KW-0418">Kinase</keyword>
<dbReference type="InterPro" id="IPR008271">
    <property type="entry name" value="Ser/Thr_kinase_AS"/>
</dbReference>
<sequence length="668" mass="75058">MKSVPVIQEIIHVPMLNYIYVCLVKTESTTPFISALELRPLRNTTCVTQSGSLALFTRLDVGSLTNKTVRYPDYVYDRLWFPGLFFNSKWTDISTLQTVENHRDFLPPSTVMRSASRPKNTSEPMELIIEADDASLQFHLYFYFAELEKHEPNQSPLPGGRNSFSIFRTEDSALPPLLNAIEVYYVVELLQSLTEQEDVDAIIKIKSTYGIRRNWQGDPCAPQAFMWKGLNCSRNSNNPPKITFLDLSNNNLSGSVPDFLSQLSSLKALNLSRNKLTGIIPVDLFERWQDGSLLLSVSENPELCPSASCIRKKKKFVAPTVGSVAAFFVCAAALAIILWSLIRRKQKVLHESSASKNRKFKYSDTRITVNNFEKVLGKGGFGIVYHGYLHGNEVAVNMLSQSSAQGYRQFQAEVKLLLRVHHGNLTTLVGYCDEKARKGLIYEFMANGNLEEHLSGNNNNKLSWEERVRIALEAAQGLEYLDNGCKPPIVHRDVKTANILLNDKLQARIADFGLSKSSQIEECTHVSTGVAGTFGYLDPEYYESERLITKSDVFSFGVVLLEIITGKPAIARNNERTHISQCCENCYGMCFINFAGRPTVHQVVTELNECLASELARKIEGHGDETKDPDEIITVNLLTDSSPTSKIDVMSSLEWDKITHDDVAYYRV</sequence>
<name>B9RQ83_RICCO</name>
<evidence type="ECO:0000256" key="2">
    <source>
        <dbReference type="ARBA" id="ARBA00012513"/>
    </source>
</evidence>
<evidence type="ECO:0000259" key="12">
    <source>
        <dbReference type="PROSITE" id="PS50011"/>
    </source>
</evidence>
<dbReference type="InterPro" id="IPR024788">
    <property type="entry name" value="Malectin-like_Carb-bd_dom"/>
</dbReference>
<dbReference type="AlphaFoldDB" id="B9RQ83"/>
<dbReference type="EC" id="2.7.11.1" evidence="2"/>
<dbReference type="PANTHER" id="PTHR45631">
    <property type="entry name" value="OS07G0107800 PROTEIN-RELATED"/>
    <property type="match status" value="1"/>
</dbReference>
<dbReference type="PANTHER" id="PTHR45631:SF180">
    <property type="entry name" value="PROTEIN KINASE DOMAIN-CONTAINING PROTEIN"/>
    <property type="match status" value="1"/>
</dbReference>
<keyword evidence="4 11" id="KW-0812">Transmembrane</keyword>
<evidence type="ECO:0000313" key="14">
    <source>
        <dbReference type="Proteomes" id="UP000008311"/>
    </source>
</evidence>
<accession>B9RQ83</accession>
<dbReference type="GO" id="GO:0004675">
    <property type="term" value="F:transmembrane receptor protein serine/threonine kinase activity"/>
    <property type="evidence" value="ECO:0007669"/>
    <property type="project" value="UniProtKB-EC"/>
</dbReference>
<dbReference type="Pfam" id="PF07714">
    <property type="entry name" value="PK_Tyr_Ser-Thr"/>
    <property type="match status" value="1"/>
</dbReference>
<dbReference type="FunFam" id="3.30.200.20:FF:000394">
    <property type="entry name" value="Leucine-rich repeat receptor-like protein kinase"/>
    <property type="match status" value="1"/>
</dbReference>
<evidence type="ECO:0000256" key="7">
    <source>
        <dbReference type="ARBA" id="ARBA00022989"/>
    </source>
</evidence>
<evidence type="ECO:0000256" key="4">
    <source>
        <dbReference type="ARBA" id="ARBA00022692"/>
    </source>
</evidence>
<dbReference type="InterPro" id="IPR001245">
    <property type="entry name" value="Ser-Thr/Tyr_kinase_cat_dom"/>
</dbReference>
<dbReference type="Pfam" id="PF13855">
    <property type="entry name" value="LRR_8"/>
    <property type="match status" value="1"/>
</dbReference>
<dbReference type="EMBL" id="EQ973801">
    <property type="protein sequence ID" value="EEF46322.1"/>
    <property type="molecule type" value="Genomic_DNA"/>
</dbReference>
<dbReference type="SUPFAM" id="SSF52058">
    <property type="entry name" value="L domain-like"/>
    <property type="match status" value="1"/>
</dbReference>
<dbReference type="PROSITE" id="PS00108">
    <property type="entry name" value="PROTEIN_KINASE_ST"/>
    <property type="match status" value="1"/>
</dbReference>